<dbReference type="EMBL" id="JAKUCV010002528">
    <property type="protein sequence ID" value="KAJ4842296.1"/>
    <property type="molecule type" value="Genomic_DNA"/>
</dbReference>
<dbReference type="AlphaFoldDB" id="A0A9Q0JH14"/>
<evidence type="ECO:0000313" key="3">
    <source>
        <dbReference type="Proteomes" id="UP001141552"/>
    </source>
</evidence>
<keyword evidence="1" id="KW-0732">Signal</keyword>
<keyword evidence="3" id="KW-1185">Reference proteome</keyword>
<name>A0A9Q0JH14_9ROSI</name>
<evidence type="ECO:0000256" key="1">
    <source>
        <dbReference type="SAM" id="SignalP"/>
    </source>
</evidence>
<reference evidence="2" key="1">
    <citation type="submission" date="2022-02" db="EMBL/GenBank/DDBJ databases">
        <authorList>
            <person name="Henning P.M."/>
            <person name="McCubbin A.G."/>
            <person name="Shore J.S."/>
        </authorList>
    </citation>
    <scope>NUCLEOTIDE SEQUENCE</scope>
    <source>
        <strain evidence="2">F60SS</strain>
        <tissue evidence="2">Leaves</tissue>
    </source>
</reference>
<feature type="chain" id="PRO_5040221680" evidence="1">
    <location>
        <begin position="28"/>
        <end position="122"/>
    </location>
</feature>
<sequence>LASLLFNPYRTILYILILPLLVGLCDEVDKVARNLLRFHFGGIKNFFGCLGYTLSSQEGWWFGFATHRTGWRFVTKLGSEAFLAKLAWRFVTKPNLLWVRLVWYNFFADQVFISGKIHSFRG</sequence>
<protein>
    <submittedName>
        <fullName evidence="2">Uncharacterized protein</fullName>
    </submittedName>
</protein>
<feature type="non-terminal residue" evidence="2">
    <location>
        <position position="1"/>
    </location>
</feature>
<evidence type="ECO:0000313" key="2">
    <source>
        <dbReference type="EMBL" id="KAJ4842296.1"/>
    </source>
</evidence>
<gene>
    <name evidence="2" type="ORF">Tsubulata_045873</name>
</gene>
<proteinExistence type="predicted"/>
<reference evidence="2" key="2">
    <citation type="journal article" date="2023" name="Plants (Basel)">
        <title>Annotation of the Turnera subulata (Passifloraceae) Draft Genome Reveals the S-Locus Evolved after the Divergence of Turneroideae from Passifloroideae in a Stepwise Manner.</title>
        <authorList>
            <person name="Henning P.M."/>
            <person name="Roalson E.H."/>
            <person name="Mir W."/>
            <person name="McCubbin A.G."/>
            <person name="Shore J.S."/>
        </authorList>
    </citation>
    <scope>NUCLEOTIDE SEQUENCE</scope>
    <source>
        <strain evidence="2">F60SS</strain>
    </source>
</reference>
<feature type="signal peptide" evidence="1">
    <location>
        <begin position="1"/>
        <end position="27"/>
    </location>
</feature>
<organism evidence="2 3">
    <name type="scientific">Turnera subulata</name>
    <dbReference type="NCBI Taxonomy" id="218843"/>
    <lineage>
        <taxon>Eukaryota</taxon>
        <taxon>Viridiplantae</taxon>
        <taxon>Streptophyta</taxon>
        <taxon>Embryophyta</taxon>
        <taxon>Tracheophyta</taxon>
        <taxon>Spermatophyta</taxon>
        <taxon>Magnoliopsida</taxon>
        <taxon>eudicotyledons</taxon>
        <taxon>Gunneridae</taxon>
        <taxon>Pentapetalae</taxon>
        <taxon>rosids</taxon>
        <taxon>fabids</taxon>
        <taxon>Malpighiales</taxon>
        <taxon>Passifloraceae</taxon>
        <taxon>Turnera</taxon>
    </lineage>
</organism>
<comment type="caution">
    <text evidence="2">The sequence shown here is derived from an EMBL/GenBank/DDBJ whole genome shotgun (WGS) entry which is preliminary data.</text>
</comment>
<dbReference type="Proteomes" id="UP001141552">
    <property type="component" value="Unassembled WGS sequence"/>
</dbReference>
<accession>A0A9Q0JH14</accession>